<dbReference type="Pfam" id="PF13432">
    <property type="entry name" value="TPR_16"/>
    <property type="match status" value="1"/>
</dbReference>
<dbReference type="GO" id="GO:0005886">
    <property type="term" value="C:plasma membrane"/>
    <property type="evidence" value="ECO:0007669"/>
    <property type="project" value="TreeGrafter"/>
</dbReference>
<keyword evidence="3 4" id="KW-0802">TPR repeat</keyword>
<feature type="region of interest" description="Disordered" evidence="5">
    <location>
        <begin position="212"/>
        <end position="231"/>
    </location>
</feature>
<evidence type="ECO:0000256" key="1">
    <source>
        <dbReference type="ARBA" id="ARBA00022737"/>
    </source>
</evidence>
<evidence type="ECO:0000313" key="8">
    <source>
        <dbReference type="Proteomes" id="UP000184391"/>
    </source>
</evidence>
<keyword evidence="2" id="KW-0201">Cytochrome c-type biogenesis</keyword>
<evidence type="ECO:0000256" key="6">
    <source>
        <dbReference type="SAM" id="Phobius"/>
    </source>
</evidence>
<organism evidence="7 8">
    <name type="scientific">Erythrobacter sanguineus</name>
    <dbReference type="NCBI Taxonomy" id="198312"/>
    <lineage>
        <taxon>Bacteria</taxon>
        <taxon>Pseudomonadati</taxon>
        <taxon>Pseudomonadota</taxon>
        <taxon>Alphaproteobacteria</taxon>
        <taxon>Sphingomonadales</taxon>
        <taxon>Erythrobacteraceae</taxon>
        <taxon>Erythrobacter/Porphyrobacter group</taxon>
        <taxon>Erythrobacter</taxon>
    </lineage>
</organism>
<dbReference type="PANTHER" id="PTHR47870:SF1">
    <property type="entry name" value="CYTOCHROME C-TYPE BIOGENESIS PROTEIN CCMH"/>
    <property type="match status" value="1"/>
</dbReference>
<protein>
    <submittedName>
        <fullName evidence="7">Cytochrome c-type biogenesis protein CcmH</fullName>
    </submittedName>
</protein>
<dbReference type="STRING" id="198312.SAMN02745193_01451"/>
<dbReference type="InterPro" id="IPR013105">
    <property type="entry name" value="TPR_2"/>
</dbReference>
<evidence type="ECO:0000256" key="2">
    <source>
        <dbReference type="ARBA" id="ARBA00022748"/>
    </source>
</evidence>
<feature type="transmembrane region" description="Helical" evidence="6">
    <location>
        <begin position="15"/>
        <end position="36"/>
    </location>
</feature>
<evidence type="ECO:0000256" key="3">
    <source>
        <dbReference type="ARBA" id="ARBA00022803"/>
    </source>
</evidence>
<dbReference type="SMART" id="SM00028">
    <property type="entry name" value="TPR"/>
    <property type="match status" value="3"/>
</dbReference>
<dbReference type="GO" id="GO:0017004">
    <property type="term" value="P:cytochrome complex assembly"/>
    <property type="evidence" value="ECO:0007669"/>
    <property type="project" value="UniProtKB-KW"/>
</dbReference>
<dbReference type="AlphaFoldDB" id="A0A1M7SCR1"/>
<gene>
    <name evidence="7" type="ORF">SAMN02745193_01451</name>
</gene>
<dbReference type="PROSITE" id="PS50005">
    <property type="entry name" value="TPR"/>
    <property type="match status" value="1"/>
</dbReference>
<dbReference type="InterPro" id="IPR011990">
    <property type="entry name" value="TPR-like_helical_dom_sf"/>
</dbReference>
<proteinExistence type="predicted"/>
<name>A0A1M7SCR1_9SPHN</name>
<dbReference type="RefSeq" id="WP_084662515.1">
    <property type="nucleotide sequence ID" value="NZ_FRDF01000007.1"/>
</dbReference>
<keyword evidence="1" id="KW-0677">Repeat</keyword>
<dbReference type="SUPFAM" id="SSF48452">
    <property type="entry name" value="TPR-like"/>
    <property type="match status" value="1"/>
</dbReference>
<accession>A0A1M7SCR1</accession>
<keyword evidence="8" id="KW-1185">Reference proteome</keyword>
<evidence type="ECO:0000313" key="7">
    <source>
        <dbReference type="EMBL" id="SHN56258.1"/>
    </source>
</evidence>
<dbReference type="Pfam" id="PF07719">
    <property type="entry name" value="TPR_2"/>
    <property type="match status" value="1"/>
</dbReference>
<feature type="compositionally biased region" description="Low complexity" evidence="5">
    <location>
        <begin position="212"/>
        <end position="225"/>
    </location>
</feature>
<evidence type="ECO:0000256" key="5">
    <source>
        <dbReference type="SAM" id="MobiDB-lite"/>
    </source>
</evidence>
<dbReference type="EMBL" id="FRDF01000007">
    <property type="protein sequence ID" value="SHN56258.1"/>
    <property type="molecule type" value="Genomic_DNA"/>
</dbReference>
<sequence length="317" mass="32566">MEATEQHGPDGSSKAGWILLGAALLLAAGSIGYNVYEGSGGGDASAVAEAGAPSIADLRAAAEASADDAGPWSDLAFAHFRQGEFTEAAAAYRRAVAIAPDEAVLWSALGESLVMGSARDPLPPEALDAFNKALALDPTDPRARYFLAVKKDIDKDHEGAIAAWLDLLADTPPGAPWEADLVRTIEQVGAINAIAIAPRLAKVQQSRTPALLAAGGPGDPAGDPASPQLRGPSAAEVAAAGAMTPSQQREMAEGMVAQLEARLQDQPDNPDGWVMLMRSRMTLGEPAKAKAALDAAIKANPGEAAELQRQAQALGIS</sequence>
<dbReference type="PANTHER" id="PTHR47870">
    <property type="entry name" value="CYTOCHROME C-TYPE BIOGENESIS PROTEIN CCMH"/>
    <property type="match status" value="1"/>
</dbReference>
<dbReference type="Gene3D" id="1.25.40.10">
    <property type="entry name" value="Tetratricopeptide repeat domain"/>
    <property type="match status" value="2"/>
</dbReference>
<dbReference type="InterPro" id="IPR019734">
    <property type="entry name" value="TPR_rpt"/>
</dbReference>
<keyword evidence="6" id="KW-0812">Transmembrane</keyword>
<feature type="repeat" description="TPR" evidence="4">
    <location>
        <begin position="69"/>
        <end position="102"/>
    </location>
</feature>
<dbReference type="OrthoDB" id="9815847at2"/>
<keyword evidence="6" id="KW-0472">Membrane</keyword>
<dbReference type="Proteomes" id="UP000184391">
    <property type="component" value="Unassembled WGS sequence"/>
</dbReference>
<keyword evidence="6" id="KW-1133">Transmembrane helix</keyword>
<dbReference type="InterPro" id="IPR051263">
    <property type="entry name" value="C-type_cytochrome_biogenesis"/>
</dbReference>
<reference evidence="8" key="1">
    <citation type="submission" date="2016-12" db="EMBL/GenBank/DDBJ databases">
        <authorList>
            <person name="Varghese N."/>
            <person name="Submissions S."/>
        </authorList>
    </citation>
    <scope>NUCLEOTIDE SEQUENCE [LARGE SCALE GENOMIC DNA]</scope>
    <source>
        <strain evidence="8">DSM 11032</strain>
    </source>
</reference>
<evidence type="ECO:0000256" key="4">
    <source>
        <dbReference type="PROSITE-ProRule" id="PRU00339"/>
    </source>
</evidence>